<dbReference type="OrthoDB" id="123178at2"/>
<evidence type="ECO:0000256" key="1">
    <source>
        <dbReference type="SAM" id="MobiDB-lite"/>
    </source>
</evidence>
<reference evidence="2 3" key="1">
    <citation type="submission" date="2011-12" db="EMBL/GenBank/DDBJ databases">
        <title>Complete sequence of Mycobacterium rhodesiae NBB3.</title>
        <authorList>
            <consortium name="US DOE Joint Genome Institute"/>
            <person name="Lucas S."/>
            <person name="Han J."/>
            <person name="Lapidus A."/>
            <person name="Cheng J.-F."/>
            <person name="Goodwin L."/>
            <person name="Pitluck S."/>
            <person name="Peters L."/>
            <person name="Mikhailova N."/>
            <person name="Gu W."/>
            <person name="Detter J.C."/>
            <person name="Han C."/>
            <person name="Tapia R."/>
            <person name="Land M."/>
            <person name="Hauser L."/>
            <person name="Kyrpides N."/>
            <person name="Ivanova N."/>
            <person name="Pagani I."/>
            <person name="Mattes T."/>
            <person name="Holmes A."/>
            <person name="Rutledge P."/>
            <person name="Paulsen I."/>
            <person name="Coleman N."/>
            <person name="Woyke T."/>
        </authorList>
    </citation>
    <scope>NUCLEOTIDE SEQUENCE [LARGE SCALE GENOMIC DNA]</scope>
    <source>
        <strain evidence="2 3">NBB3</strain>
    </source>
</reference>
<feature type="compositionally biased region" description="Low complexity" evidence="1">
    <location>
        <begin position="59"/>
        <end position="74"/>
    </location>
</feature>
<proteinExistence type="predicted"/>
<dbReference type="eggNOG" id="COG0508">
    <property type="taxonomic scope" value="Bacteria"/>
</dbReference>
<dbReference type="Proteomes" id="UP000005442">
    <property type="component" value="Chromosome"/>
</dbReference>
<dbReference type="EMBL" id="CP003169">
    <property type="protein sequence ID" value="AEV76772.1"/>
    <property type="molecule type" value="Genomic_DNA"/>
</dbReference>
<dbReference type="AlphaFoldDB" id="G8RW03"/>
<name>G8RW03_MYCRN</name>
<evidence type="ECO:0000313" key="3">
    <source>
        <dbReference type="Proteomes" id="UP000005442"/>
    </source>
</evidence>
<accession>G8RW03</accession>
<protein>
    <submittedName>
        <fullName evidence="2">Uncharacterized protein</fullName>
    </submittedName>
</protein>
<evidence type="ECO:0000313" key="2">
    <source>
        <dbReference type="EMBL" id="AEV76772.1"/>
    </source>
</evidence>
<keyword evidence="3" id="KW-1185">Reference proteome</keyword>
<organism evidence="2 3">
    <name type="scientific">Mycolicibacterium rhodesiae (strain NBB3)</name>
    <name type="common">Mycobacterium rhodesiae</name>
    <dbReference type="NCBI Taxonomy" id="710685"/>
    <lineage>
        <taxon>Bacteria</taxon>
        <taxon>Bacillati</taxon>
        <taxon>Actinomycetota</taxon>
        <taxon>Actinomycetes</taxon>
        <taxon>Mycobacteriales</taxon>
        <taxon>Mycobacteriaceae</taxon>
        <taxon>Mycolicibacterium</taxon>
    </lineage>
</organism>
<dbReference type="HOGENOM" id="CLU_108799_0_0_11"/>
<dbReference type="STRING" id="710685.MycrhN_6315"/>
<feature type="region of interest" description="Disordered" evidence="1">
    <location>
        <begin position="1"/>
        <end position="86"/>
    </location>
</feature>
<feature type="compositionally biased region" description="Polar residues" evidence="1">
    <location>
        <begin position="11"/>
        <end position="21"/>
    </location>
</feature>
<feature type="compositionally biased region" description="Polar residues" evidence="1">
    <location>
        <begin position="43"/>
        <end position="53"/>
    </location>
</feature>
<feature type="compositionally biased region" description="Basic and acidic residues" evidence="1">
    <location>
        <begin position="1"/>
        <end position="10"/>
    </location>
</feature>
<sequence>MTTHDQRIETETAQPVNPETSSARDEMPTRQGEQSMPVAETSPMAQSNVPAQSERSEPAPEAAVETVSSSAAVEPSDDDMLFAGDPSKLRSRWDDIQAAFVDDPSGCVRQADGLVEEVIEQLTSRFADARSQLEAQWARGESASTEDLRVALTRYREFFQRLLAV</sequence>
<dbReference type="KEGG" id="mrh:MycrhN_6315"/>
<gene>
    <name evidence="2" type="ordered locus">MycrhN_6315</name>
</gene>
<dbReference type="PATRIC" id="fig|710685.3.peg.6343"/>